<feature type="compositionally biased region" description="Basic and acidic residues" evidence="1">
    <location>
        <begin position="7"/>
        <end position="25"/>
    </location>
</feature>
<name>A0ABU7DJ52_9TELE</name>
<gene>
    <name evidence="2" type="ORF">CHARACLAT_023048</name>
</gene>
<evidence type="ECO:0000313" key="2">
    <source>
        <dbReference type="EMBL" id="MED6275103.1"/>
    </source>
</evidence>
<sequence>MKGTPNQERDIEHPHSVSHASKDTPLHITPTTKCVPRKCNGERSSKPQSPPNLGPGISRKGWMDGWKSMLF</sequence>
<keyword evidence="3" id="KW-1185">Reference proteome</keyword>
<dbReference type="EMBL" id="JAHUTJ010026994">
    <property type="protein sequence ID" value="MED6275103.1"/>
    <property type="molecule type" value="Genomic_DNA"/>
</dbReference>
<proteinExistence type="predicted"/>
<reference evidence="2 3" key="1">
    <citation type="submission" date="2021-06" db="EMBL/GenBank/DDBJ databases">
        <authorList>
            <person name="Palmer J.M."/>
        </authorList>
    </citation>
    <scope>NUCLEOTIDE SEQUENCE [LARGE SCALE GENOMIC DNA]</scope>
    <source>
        <strain evidence="2 3">CL_MEX2019</strain>
        <tissue evidence="2">Muscle</tissue>
    </source>
</reference>
<organism evidence="2 3">
    <name type="scientific">Characodon lateralis</name>
    <dbReference type="NCBI Taxonomy" id="208331"/>
    <lineage>
        <taxon>Eukaryota</taxon>
        <taxon>Metazoa</taxon>
        <taxon>Chordata</taxon>
        <taxon>Craniata</taxon>
        <taxon>Vertebrata</taxon>
        <taxon>Euteleostomi</taxon>
        <taxon>Actinopterygii</taxon>
        <taxon>Neopterygii</taxon>
        <taxon>Teleostei</taxon>
        <taxon>Neoteleostei</taxon>
        <taxon>Acanthomorphata</taxon>
        <taxon>Ovalentaria</taxon>
        <taxon>Atherinomorphae</taxon>
        <taxon>Cyprinodontiformes</taxon>
        <taxon>Goodeidae</taxon>
        <taxon>Characodon</taxon>
    </lineage>
</organism>
<comment type="caution">
    <text evidence="2">The sequence shown here is derived from an EMBL/GenBank/DDBJ whole genome shotgun (WGS) entry which is preliminary data.</text>
</comment>
<evidence type="ECO:0000313" key="3">
    <source>
        <dbReference type="Proteomes" id="UP001352852"/>
    </source>
</evidence>
<protein>
    <submittedName>
        <fullName evidence="2">Uncharacterized protein</fullName>
    </submittedName>
</protein>
<evidence type="ECO:0000256" key="1">
    <source>
        <dbReference type="SAM" id="MobiDB-lite"/>
    </source>
</evidence>
<dbReference type="Proteomes" id="UP001352852">
    <property type="component" value="Unassembled WGS sequence"/>
</dbReference>
<feature type="region of interest" description="Disordered" evidence="1">
    <location>
        <begin position="1"/>
        <end position="71"/>
    </location>
</feature>
<accession>A0ABU7DJ52</accession>